<dbReference type="InterPro" id="IPR029063">
    <property type="entry name" value="SAM-dependent_MTases_sf"/>
</dbReference>
<dbReference type="EMBL" id="CP093346">
    <property type="protein sequence ID" value="WOG98001.1"/>
    <property type="molecule type" value="Genomic_DNA"/>
</dbReference>
<dbReference type="PANTHER" id="PTHR37217">
    <property type="entry name" value="EXPRESSED PROTEIN"/>
    <property type="match status" value="1"/>
</dbReference>
<dbReference type="Proteomes" id="UP000077755">
    <property type="component" value="Chromosome 4"/>
</dbReference>
<dbReference type="SUPFAM" id="SSF53335">
    <property type="entry name" value="S-adenosyl-L-methionine-dependent methyltransferases"/>
    <property type="match status" value="1"/>
</dbReference>
<evidence type="ECO:0000313" key="2">
    <source>
        <dbReference type="Proteomes" id="UP000077755"/>
    </source>
</evidence>
<gene>
    <name evidence="1" type="ORF">DCAR_0417342</name>
</gene>
<proteinExistence type="predicted"/>
<name>A0A165YC20_DAUCS</name>
<reference evidence="1" key="1">
    <citation type="journal article" date="2016" name="Nat. Genet.">
        <title>A high-quality carrot genome assembly provides new insights into carotenoid accumulation and asterid genome evolution.</title>
        <authorList>
            <person name="Iorizzo M."/>
            <person name="Ellison S."/>
            <person name="Senalik D."/>
            <person name="Zeng P."/>
            <person name="Satapoomin P."/>
            <person name="Huang J."/>
            <person name="Bowman M."/>
            <person name="Iovene M."/>
            <person name="Sanseverino W."/>
            <person name="Cavagnaro P."/>
            <person name="Yildiz M."/>
            <person name="Macko-Podgorni A."/>
            <person name="Moranska E."/>
            <person name="Grzebelus E."/>
            <person name="Grzebelus D."/>
            <person name="Ashrafi H."/>
            <person name="Zheng Z."/>
            <person name="Cheng S."/>
            <person name="Spooner D."/>
            <person name="Van Deynze A."/>
            <person name="Simon P."/>
        </authorList>
    </citation>
    <scope>NUCLEOTIDE SEQUENCE</scope>
    <source>
        <tissue evidence="1">Leaf</tissue>
    </source>
</reference>
<dbReference type="AlphaFoldDB" id="A0A165YC20"/>
<dbReference type="Gramene" id="KZM98967">
    <property type="protein sequence ID" value="KZM98967"/>
    <property type="gene ID" value="DCAR_013671"/>
</dbReference>
<dbReference type="PANTHER" id="PTHR37217:SF1">
    <property type="entry name" value="EXPRESSED PROTEIN"/>
    <property type="match status" value="1"/>
</dbReference>
<evidence type="ECO:0000313" key="1">
    <source>
        <dbReference type="EMBL" id="WOG98001.1"/>
    </source>
</evidence>
<dbReference type="GO" id="GO:0009507">
    <property type="term" value="C:chloroplast"/>
    <property type="evidence" value="ECO:0007669"/>
    <property type="project" value="TreeGrafter"/>
</dbReference>
<dbReference type="OMA" id="KHDSVKC"/>
<organism evidence="1 2">
    <name type="scientific">Daucus carota subsp. sativus</name>
    <name type="common">Carrot</name>
    <dbReference type="NCBI Taxonomy" id="79200"/>
    <lineage>
        <taxon>Eukaryota</taxon>
        <taxon>Viridiplantae</taxon>
        <taxon>Streptophyta</taxon>
        <taxon>Embryophyta</taxon>
        <taxon>Tracheophyta</taxon>
        <taxon>Spermatophyta</taxon>
        <taxon>Magnoliopsida</taxon>
        <taxon>eudicotyledons</taxon>
        <taxon>Gunneridae</taxon>
        <taxon>Pentapetalae</taxon>
        <taxon>asterids</taxon>
        <taxon>campanulids</taxon>
        <taxon>Apiales</taxon>
        <taxon>Apiaceae</taxon>
        <taxon>Apioideae</taxon>
        <taxon>Scandiceae</taxon>
        <taxon>Daucinae</taxon>
        <taxon>Daucus</taxon>
        <taxon>Daucus sect. Daucus</taxon>
    </lineage>
</organism>
<protein>
    <submittedName>
        <fullName evidence="1">Uncharacterized protein</fullName>
    </submittedName>
</protein>
<reference evidence="1" key="2">
    <citation type="submission" date="2022-03" db="EMBL/GenBank/DDBJ databases">
        <title>Draft title - Genomic analysis of global carrot germplasm unveils the trajectory of domestication and the origin of high carotenoid orange carrot.</title>
        <authorList>
            <person name="Iorizzo M."/>
            <person name="Ellison S."/>
            <person name="Senalik D."/>
            <person name="Macko-Podgorni A."/>
            <person name="Grzebelus D."/>
            <person name="Bostan H."/>
            <person name="Rolling W."/>
            <person name="Curaba J."/>
            <person name="Simon P."/>
        </authorList>
    </citation>
    <scope>NUCLEOTIDE SEQUENCE</scope>
    <source>
        <tissue evidence="1">Leaf</tissue>
    </source>
</reference>
<sequence length="261" mass="29341">MSSPVLSTPFPLHKLPASRHHSLRQQTCSYYHLPISRSSITRPFKNGYLSISVVTPANEGAIPVMNFEDLLEKDWSFLDTDHTRAAEVDKKIERIMSAGEIGQSSMVLVSIGSEQFVDKLVESSPCQQLLIVHDSLLTLACIKEKYDKVSCWQGELIHLPEKWASFDVVFLYFLPSLTFLLDQVLQSLASRCLPGARLVISHPGGREELERQRQQYPDVIVSNLPDEMSLENAAASSAFEVIEFVDEPDFYLAVLKIKAKC</sequence>
<keyword evidence="2" id="KW-1185">Reference proteome</keyword>
<accession>A0A165YC20</accession>
<dbReference type="Gene3D" id="3.40.50.150">
    <property type="entry name" value="Vaccinia Virus protein VP39"/>
    <property type="match status" value="1"/>
</dbReference>